<feature type="non-terminal residue" evidence="2">
    <location>
        <position position="1"/>
    </location>
</feature>
<dbReference type="AlphaFoldDB" id="A0AA38H073"/>
<protein>
    <submittedName>
        <fullName evidence="2">Uncharacterized protein</fullName>
    </submittedName>
</protein>
<dbReference type="Proteomes" id="UP000824469">
    <property type="component" value="Unassembled WGS sequence"/>
</dbReference>
<evidence type="ECO:0000256" key="1">
    <source>
        <dbReference type="SAM" id="Phobius"/>
    </source>
</evidence>
<evidence type="ECO:0000313" key="3">
    <source>
        <dbReference type="Proteomes" id="UP000824469"/>
    </source>
</evidence>
<sequence>GMVDELAIEGVVGLTTLLEGSGFLALGYIFLGKGDTGTRDVEGKAVGGRGWVTHWGNQ</sequence>
<keyword evidence="1" id="KW-0472">Membrane</keyword>
<organism evidence="2 3">
    <name type="scientific">Taxus chinensis</name>
    <name type="common">Chinese yew</name>
    <name type="synonym">Taxus wallichiana var. chinensis</name>
    <dbReference type="NCBI Taxonomy" id="29808"/>
    <lineage>
        <taxon>Eukaryota</taxon>
        <taxon>Viridiplantae</taxon>
        <taxon>Streptophyta</taxon>
        <taxon>Embryophyta</taxon>
        <taxon>Tracheophyta</taxon>
        <taxon>Spermatophyta</taxon>
        <taxon>Pinopsida</taxon>
        <taxon>Pinidae</taxon>
        <taxon>Conifers II</taxon>
        <taxon>Cupressales</taxon>
        <taxon>Taxaceae</taxon>
        <taxon>Taxus</taxon>
    </lineage>
</organism>
<accession>A0AA38H073</accession>
<comment type="caution">
    <text evidence="2">The sequence shown here is derived from an EMBL/GenBank/DDBJ whole genome shotgun (WGS) entry which is preliminary data.</text>
</comment>
<gene>
    <name evidence="2" type="ORF">KI387_003906</name>
</gene>
<keyword evidence="3" id="KW-1185">Reference proteome</keyword>
<feature type="non-terminal residue" evidence="2">
    <location>
        <position position="58"/>
    </location>
</feature>
<dbReference type="EMBL" id="JAHRHJ020000001">
    <property type="protein sequence ID" value="KAH9331798.1"/>
    <property type="molecule type" value="Genomic_DNA"/>
</dbReference>
<reference evidence="2 3" key="1">
    <citation type="journal article" date="2021" name="Nat. Plants">
        <title>The Taxus genome provides insights into paclitaxel biosynthesis.</title>
        <authorList>
            <person name="Xiong X."/>
            <person name="Gou J."/>
            <person name="Liao Q."/>
            <person name="Li Y."/>
            <person name="Zhou Q."/>
            <person name="Bi G."/>
            <person name="Li C."/>
            <person name="Du R."/>
            <person name="Wang X."/>
            <person name="Sun T."/>
            <person name="Guo L."/>
            <person name="Liang H."/>
            <person name="Lu P."/>
            <person name="Wu Y."/>
            <person name="Zhang Z."/>
            <person name="Ro D.K."/>
            <person name="Shang Y."/>
            <person name="Huang S."/>
            <person name="Yan J."/>
        </authorList>
    </citation>
    <scope>NUCLEOTIDE SEQUENCE [LARGE SCALE GENOMIC DNA]</scope>
    <source>
        <strain evidence="2">Ta-2019</strain>
    </source>
</reference>
<name>A0AA38H073_TAXCH</name>
<feature type="transmembrane region" description="Helical" evidence="1">
    <location>
        <begin position="6"/>
        <end position="31"/>
    </location>
</feature>
<proteinExistence type="predicted"/>
<evidence type="ECO:0000313" key="2">
    <source>
        <dbReference type="EMBL" id="KAH9331798.1"/>
    </source>
</evidence>
<keyword evidence="1" id="KW-0812">Transmembrane</keyword>
<keyword evidence="1" id="KW-1133">Transmembrane helix</keyword>